<proteinExistence type="predicted"/>
<accession>A0ABZ2NB79</accession>
<feature type="transmembrane region" description="Helical" evidence="1">
    <location>
        <begin position="395"/>
        <end position="416"/>
    </location>
</feature>
<dbReference type="PANTHER" id="PTHR38454">
    <property type="entry name" value="INTEGRAL MEMBRANE PROTEIN-RELATED"/>
    <property type="match status" value="1"/>
</dbReference>
<dbReference type="PANTHER" id="PTHR38454:SF1">
    <property type="entry name" value="INTEGRAL MEMBRANE PROTEIN"/>
    <property type="match status" value="1"/>
</dbReference>
<keyword evidence="3" id="KW-1185">Reference proteome</keyword>
<name>A0ABZ2NB79_9BACI</name>
<evidence type="ECO:0000256" key="1">
    <source>
        <dbReference type="SAM" id="Phobius"/>
    </source>
</evidence>
<gene>
    <name evidence="2" type="ORF">WDJ61_09250</name>
</gene>
<feature type="transmembrane region" description="Helical" evidence="1">
    <location>
        <begin position="423"/>
        <end position="443"/>
    </location>
</feature>
<feature type="transmembrane region" description="Helical" evidence="1">
    <location>
        <begin position="109"/>
        <end position="136"/>
    </location>
</feature>
<feature type="transmembrane region" description="Helical" evidence="1">
    <location>
        <begin position="370"/>
        <end position="389"/>
    </location>
</feature>
<keyword evidence="1" id="KW-1133">Transmembrane helix</keyword>
<feature type="transmembrane region" description="Helical" evidence="1">
    <location>
        <begin position="239"/>
        <end position="263"/>
    </location>
</feature>
<feature type="transmembrane region" description="Helical" evidence="1">
    <location>
        <begin position="313"/>
        <end position="334"/>
    </location>
</feature>
<dbReference type="Proteomes" id="UP001387364">
    <property type="component" value="Chromosome"/>
</dbReference>
<keyword evidence="1" id="KW-0472">Membrane</keyword>
<feature type="transmembrane region" description="Helical" evidence="1">
    <location>
        <begin position="346"/>
        <end position="363"/>
    </location>
</feature>
<protein>
    <submittedName>
        <fullName evidence="2">YfhO family protein</fullName>
    </submittedName>
</protein>
<evidence type="ECO:0000313" key="2">
    <source>
        <dbReference type="EMBL" id="WXB94789.1"/>
    </source>
</evidence>
<feature type="transmembrane region" description="Helical" evidence="1">
    <location>
        <begin position="834"/>
        <end position="853"/>
    </location>
</feature>
<dbReference type="InterPro" id="IPR018580">
    <property type="entry name" value="Uncharacterised_YfhO"/>
</dbReference>
<dbReference type="Pfam" id="PF09586">
    <property type="entry name" value="YfhO"/>
    <property type="match status" value="1"/>
</dbReference>
<dbReference type="EMBL" id="CP147404">
    <property type="protein sequence ID" value="WXB94789.1"/>
    <property type="molecule type" value="Genomic_DNA"/>
</dbReference>
<keyword evidence="1" id="KW-0812">Transmembrane</keyword>
<feature type="transmembrane region" description="Helical" evidence="1">
    <location>
        <begin position="283"/>
        <end position="306"/>
    </location>
</feature>
<feature type="transmembrane region" description="Helical" evidence="1">
    <location>
        <begin position="190"/>
        <end position="219"/>
    </location>
</feature>
<feature type="transmembrane region" description="Helical" evidence="1">
    <location>
        <begin position="142"/>
        <end position="158"/>
    </location>
</feature>
<feature type="transmembrane region" description="Helical" evidence="1">
    <location>
        <begin position="76"/>
        <end position="97"/>
    </location>
</feature>
<reference evidence="2 3" key="1">
    <citation type="submission" date="2024-02" db="EMBL/GenBank/DDBJ databases">
        <title>Seven novel Bacillus-like species.</title>
        <authorList>
            <person name="Liu G."/>
        </authorList>
    </citation>
    <scope>NUCLEOTIDE SEQUENCE [LARGE SCALE GENOMIC DNA]</scope>
    <source>
        <strain evidence="2 3">FJAT-52991</strain>
    </source>
</reference>
<organism evidence="2 3">
    <name type="scientific">Bacillus kandeliae</name>
    <dbReference type="NCBI Taxonomy" id="3129297"/>
    <lineage>
        <taxon>Bacteria</taxon>
        <taxon>Bacillati</taxon>
        <taxon>Bacillota</taxon>
        <taxon>Bacilli</taxon>
        <taxon>Bacillales</taxon>
        <taxon>Bacillaceae</taxon>
        <taxon>Bacillus</taxon>
    </lineage>
</organism>
<sequence>MKKKSIGLLILISLLVSAAAHFFFLQESLDGRYMLGPNDGLSQILPFKQFIYDHYTEGNFFYSFRFGLGGGFYSQLAYYFSTSIIFFLTIIIVFLLEMFQVIDPPDIKFWADAAIWVSIVRLSLILSITTWVFRYLQIEKTAAFTGAVVYGLSVMYFRHVVFWEFFSDAMLWIPLLVIATEKIIREGTPAWFIFTVSLMLFNNFYFSYINLFFLAMYIVFRWMIPLTANERGKIEQCKLFITSGLISFCLSAISFIPAAYGFFNNHRPPYEAEIPVFAAVDQPLFASRYIILPAMFILFIWIISLYKHSLFRLFAYLSFLLILLHYSPIAGSAFNGFSAPQYRFEYLLSFTVAGCIAVGLHHLKSVYFKEIVLAVIASLTVYSIGSAFIDPMMSVASVKNIIFTLLLMTALLLVLYRWKTSIVFLRCLQGWLIISSLLIVNIYQFTLSENAGVKKVSKDFLESASYNSVEQQQLMNHIQQATKKPFERIDWMIPTRNNTPIVQRFYGTSLYSSILNQELLFFYWHDLQIDMGRESVSRYATLGNRSNLHSLLQTNFWVRPKEQEANIPYGFQKFSETKNYVAYKNTLPLPFARTTKSVFSEKDLQQGSVLDREHAMLQGIVLKDETIPHQSWNAPVKNRINQASIEAIGGTYQNQKLSVQETVGGIDIIPKEPNQNTVDYYLGFHIQNIDGLPFELKVNDYKTTRKAFDSIYKTNVNDLMIRVPKDEKISIRVPKGNYVVKSITLFEEDYQVLEEVVNKDVQSPTVNINRNKVTIDYNNQTGERFMALPIPFEKGWKLQINGKKQPIYEANYAFTGIALQQGKNNIELAYTPPFFSFSCILFLIGLVSAYYVCNTKRDCH</sequence>
<evidence type="ECO:0000313" key="3">
    <source>
        <dbReference type="Proteomes" id="UP001387364"/>
    </source>
</evidence>
<dbReference type="RefSeq" id="WP_338754632.1">
    <property type="nucleotide sequence ID" value="NZ_CP147404.1"/>
</dbReference>